<dbReference type="EMBL" id="AJWJ01000216">
    <property type="protein sequence ID" value="KAF2073258.1"/>
    <property type="molecule type" value="Genomic_DNA"/>
</dbReference>
<dbReference type="OrthoDB" id="1741717at2759"/>
<name>A0A8J4UZL7_9MYCE</name>
<dbReference type="Proteomes" id="UP000695562">
    <property type="component" value="Unassembled WGS sequence"/>
</dbReference>
<gene>
    <name evidence="2" type="ORF">CYY_005420</name>
</gene>
<feature type="region of interest" description="Disordered" evidence="1">
    <location>
        <begin position="100"/>
        <end position="127"/>
    </location>
</feature>
<comment type="caution">
    <text evidence="2">The sequence shown here is derived from an EMBL/GenBank/DDBJ whole genome shotgun (WGS) entry which is preliminary data.</text>
</comment>
<dbReference type="PANTHER" id="PTHR14659">
    <property type="entry name" value="ALPHA- AND GAMMA-ADAPTIN-BINDING PROTEIN P34"/>
    <property type="match status" value="1"/>
</dbReference>
<protein>
    <submittedName>
        <fullName evidence="2">Uncharacterized protein</fullName>
    </submittedName>
</protein>
<dbReference type="Gene3D" id="3.40.50.11960">
    <property type="match status" value="1"/>
</dbReference>
<reference evidence="2" key="1">
    <citation type="submission" date="2020-01" db="EMBL/GenBank/DDBJ databases">
        <title>Development of genomics and gene disruption for Polysphondylium violaceum indicates a role for the polyketide synthase stlB in stalk morphogenesis.</title>
        <authorList>
            <person name="Narita B."/>
            <person name="Kawabe Y."/>
            <person name="Kin K."/>
            <person name="Saito T."/>
            <person name="Gibbs R."/>
            <person name="Kuspa A."/>
            <person name="Muzny D."/>
            <person name="Queller D."/>
            <person name="Richards S."/>
            <person name="Strassman J."/>
            <person name="Sucgang R."/>
            <person name="Worley K."/>
            <person name="Schaap P."/>
        </authorList>
    </citation>
    <scope>NUCLEOTIDE SEQUENCE</scope>
    <source>
        <strain evidence="2">QSvi11</strain>
    </source>
</reference>
<feature type="compositionally biased region" description="Acidic residues" evidence="1">
    <location>
        <begin position="108"/>
        <end position="127"/>
    </location>
</feature>
<dbReference type="Pfam" id="PF10199">
    <property type="entry name" value="Adaptin_binding"/>
    <property type="match status" value="1"/>
</dbReference>
<sequence length="336" mass="39458">MDTTNNTITTNRLDIIAPKDIDINKFLKELGVAVDKSTTLNNFKHQVDTKYYIAEIDIHVLGLDKLDHSQDTNLVFLVFDHSNQQSLTDIQQYYEKLSKAKKEKENDNNQDDNDEQEKEIDNDDEDEDEQDILYVLIDINLDDNSNNEFSTDIKVEEWCVEQLVEYVISNTKRHEKYDMIRSELEEIDTSIKYGMNRIKEILETTMWPAMNFKSESKPNNQKEAKVVEKEKDIIKDPFLLESLQKVEKMIKSNVSDNSNNNSNKQQQQQQQQKQEEEEEDHEDDGKDFDNMEGTLKELQNLRQHLQKLPDQERREMAARVAMMFASSLGFNDDDDE</sequence>
<accession>A0A8J4UZL7</accession>
<dbReference type="AlphaFoldDB" id="A0A8J4UZL7"/>
<dbReference type="PANTHER" id="PTHR14659:SF1">
    <property type="entry name" value="ALPHA- AND GAMMA-ADAPTIN-BINDING PROTEIN P34"/>
    <property type="match status" value="1"/>
</dbReference>
<evidence type="ECO:0000313" key="3">
    <source>
        <dbReference type="Proteomes" id="UP000695562"/>
    </source>
</evidence>
<evidence type="ECO:0000256" key="1">
    <source>
        <dbReference type="SAM" id="MobiDB-lite"/>
    </source>
</evidence>
<proteinExistence type="predicted"/>
<feature type="region of interest" description="Disordered" evidence="1">
    <location>
        <begin position="253"/>
        <end position="314"/>
    </location>
</feature>
<organism evidence="2 3">
    <name type="scientific">Polysphondylium violaceum</name>
    <dbReference type="NCBI Taxonomy" id="133409"/>
    <lineage>
        <taxon>Eukaryota</taxon>
        <taxon>Amoebozoa</taxon>
        <taxon>Evosea</taxon>
        <taxon>Eumycetozoa</taxon>
        <taxon>Dictyostelia</taxon>
        <taxon>Dictyosteliales</taxon>
        <taxon>Dictyosteliaceae</taxon>
        <taxon>Polysphondylium</taxon>
    </lineage>
</organism>
<feature type="compositionally biased region" description="Low complexity" evidence="1">
    <location>
        <begin position="257"/>
        <end position="272"/>
    </location>
</feature>
<keyword evidence="3" id="KW-1185">Reference proteome</keyword>
<evidence type="ECO:0000313" key="2">
    <source>
        <dbReference type="EMBL" id="KAF2073258.1"/>
    </source>
</evidence>
<dbReference type="InterPro" id="IPR019341">
    <property type="entry name" value="Alpha/Gamma-adaptin-bd_p34"/>
</dbReference>